<dbReference type="EMBL" id="AY701868">
    <property type="protein sequence ID" value="AAU09488.1"/>
    <property type="molecule type" value="mRNA"/>
</dbReference>
<organism evidence="1">
    <name type="scientific">Gekko japonicus</name>
    <name type="common">Schlegel's Japanese gecko</name>
    <dbReference type="NCBI Taxonomy" id="146911"/>
    <lineage>
        <taxon>Eukaryota</taxon>
        <taxon>Metazoa</taxon>
        <taxon>Chordata</taxon>
        <taxon>Craniata</taxon>
        <taxon>Vertebrata</taxon>
        <taxon>Euteleostomi</taxon>
        <taxon>Lepidosauria</taxon>
        <taxon>Squamata</taxon>
        <taxon>Bifurcata</taxon>
        <taxon>Gekkota</taxon>
        <taxon>Gekkonidae</taxon>
        <taxon>Gekkoninae</taxon>
        <taxon>Gekko</taxon>
    </lineage>
</organism>
<name>Q66VE3_GEKJA</name>
<dbReference type="AlphaFoldDB" id="Q66VE3"/>
<sequence length="61" mass="7296">MLKCQLPLNGFLQNLIKLLCQFSSSVNLLHGTSLYVHLKKSNGYKFLQYFYEYRFLNIKIY</sequence>
<evidence type="ECO:0000313" key="1">
    <source>
        <dbReference type="EMBL" id="AAU09488.1"/>
    </source>
</evidence>
<accession>Q66VE3</accession>
<proteinExistence type="evidence at transcript level"/>
<protein>
    <submittedName>
        <fullName evidence="1">GekBS047P</fullName>
    </submittedName>
</protein>
<reference evidence="1" key="1">
    <citation type="submission" date="2004-07" db="EMBL/GenBank/DDBJ databases">
        <title>Analysis of expressed sequence tags and cloning of full length cDNA from brain and spinal cord cDNA library in Gecko.</title>
        <authorList>
            <person name="Gu X."/>
            <person name="Ding F."/>
            <person name="Liu Y."/>
            <person name="Liu M."/>
            <person name="Jiang M."/>
            <person name="Yang H."/>
        </authorList>
    </citation>
    <scope>NUCLEOTIDE SEQUENCE</scope>
    <source>
        <tissue evidence="1">Brain and spinal cord</tissue>
    </source>
</reference>